<dbReference type="EMBL" id="JBHSTP010000003">
    <property type="protein sequence ID" value="MFC6357132.1"/>
    <property type="molecule type" value="Genomic_DNA"/>
</dbReference>
<evidence type="ECO:0000256" key="1">
    <source>
        <dbReference type="SAM" id="Coils"/>
    </source>
</evidence>
<accession>A0ABW1VHY1</accession>
<evidence type="ECO:0000313" key="4">
    <source>
        <dbReference type="EMBL" id="MFC6357132.1"/>
    </source>
</evidence>
<dbReference type="RefSeq" id="WP_386732627.1">
    <property type="nucleotide sequence ID" value="NZ_JBHSTP010000003.1"/>
</dbReference>
<organism evidence="4 5">
    <name type="scientific">Luethyella okanaganae</name>
    <dbReference type="NCBI Taxonomy" id="69372"/>
    <lineage>
        <taxon>Bacteria</taxon>
        <taxon>Bacillati</taxon>
        <taxon>Actinomycetota</taxon>
        <taxon>Actinomycetes</taxon>
        <taxon>Micrococcales</taxon>
        <taxon>Microbacteriaceae</taxon>
        <taxon>Luethyella</taxon>
    </lineage>
</organism>
<evidence type="ECO:0000256" key="3">
    <source>
        <dbReference type="SAM" id="Phobius"/>
    </source>
</evidence>
<feature type="transmembrane region" description="Helical" evidence="3">
    <location>
        <begin position="134"/>
        <end position="155"/>
    </location>
</feature>
<keyword evidence="3" id="KW-0812">Transmembrane</keyword>
<feature type="compositionally biased region" description="Basic and acidic residues" evidence="2">
    <location>
        <begin position="298"/>
        <end position="308"/>
    </location>
</feature>
<name>A0ABW1VHY1_9MICO</name>
<feature type="coiled-coil region" evidence="1">
    <location>
        <begin position="79"/>
        <end position="111"/>
    </location>
</feature>
<sequence length="340" mass="35187">MGGEAFGGGVMVAVAAGLWLAYLLPTWLRRRQYLATERNAVLLQQTLRILAETAETPREVQVEATARDVAAQSRILREREAAASARLKAEAEAAAAERRQAEAARAAAARAVAARLAADPAAVARGRRRSLRRWRAFASLVLLVSLAIVIAGWVLGAVAGAWTMFALGCGGVAVAFSGLSALAGAGRAVPPVTAAGTPSGRVVAFEPVEWEDAAPASLSWTPRPLPKPLYLSRGSIAATAMASVDAAAELRKAAAQAELAVRAARLDPAVTPITRSRPVAVPGAVSERGPVSAAASAAREDATREDAAGRSRFAAMGVVGETEPGISDLDAVLRRRRAVG</sequence>
<feature type="region of interest" description="Disordered" evidence="2">
    <location>
        <begin position="282"/>
        <end position="308"/>
    </location>
</feature>
<keyword evidence="3" id="KW-0472">Membrane</keyword>
<keyword evidence="1" id="KW-0175">Coiled coil</keyword>
<protein>
    <recommendedName>
        <fullName evidence="6">Large exoprotein</fullName>
    </recommendedName>
</protein>
<gene>
    <name evidence="4" type="ORF">ACFQB0_13555</name>
</gene>
<evidence type="ECO:0008006" key="6">
    <source>
        <dbReference type="Google" id="ProtNLM"/>
    </source>
</evidence>
<feature type="transmembrane region" description="Helical" evidence="3">
    <location>
        <begin position="161"/>
        <end position="183"/>
    </location>
</feature>
<dbReference type="Proteomes" id="UP001596306">
    <property type="component" value="Unassembled WGS sequence"/>
</dbReference>
<feature type="transmembrane region" description="Helical" evidence="3">
    <location>
        <begin position="6"/>
        <end position="24"/>
    </location>
</feature>
<reference evidence="5" key="1">
    <citation type="journal article" date="2019" name="Int. J. Syst. Evol. Microbiol.">
        <title>The Global Catalogue of Microorganisms (GCM) 10K type strain sequencing project: providing services to taxonomists for standard genome sequencing and annotation.</title>
        <authorList>
            <consortium name="The Broad Institute Genomics Platform"/>
            <consortium name="The Broad Institute Genome Sequencing Center for Infectious Disease"/>
            <person name="Wu L."/>
            <person name="Ma J."/>
        </authorList>
    </citation>
    <scope>NUCLEOTIDE SEQUENCE [LARGE SCALE GENOMIC DNA]</scope>
    <source>
        <strain evidence="5">CCUG 43304</strain>
    </source>
</reference>
<evidence type="ECO:0000313" key="5">
    <source>
        <dbReference type="Proteomes" id="UP001596306"/>
    </source>
</evidence>
<proteinExistence type="predicted"/>
<keyword evidence="5" id="KW-1185">Reference proteome</keyword>
<keyword evidence="3" id="KW-1133">Transmembrane helix</keyword>
<comment type="caution">
    <text evidence="4">The sequence shown here is derived from an EMBL/GenBank/DDBJ whole genome shotgun (WGS) entry which is preliminary data.</text>
</comment>
<evidence type="ECO:0000256" key="2">
    <source>
        <dbReference type="SAM" id="MobiDB-lite"/>
    </source>
</evidence>